<evidence type="ECO:0000313" key="6">
    <source>
        <dbReference type="EMBL" id="MBO8445526.1"/>
    </source>
</evidence>
<dbReference type="PANTHER" id="PTHR30570:SF1">
    <property type="entry name" value="PHOSPHATE-BINDING PROTEIN PSTS"/>
    <property type="match status" value="1"/>
</dbReference>
<proteinExistence type="inferred from homology"/>
<dbReference type="GO" id="GO:0006817">
    <property type="term" value="P:phosphate ion transport"/>
    <property type="evidence" value="ECO:0007669"/>
    <property type="project" value="UniProtKB-UniRule"/>
</dbReference>
<comment type="function">
    <text evidence="4">Involved in the system for phosphate transport across the cytoplasmic membrane.</text>
</comment>
<sequence>MKKGHILISIFAALCVHAQADAQRIKGSDTLLPLTQELAEEYLAGHPDDEIIVTGGGSGVGIAALPENTTDIAMASRRIKFSEKMKFAGLNLDAREVIVAYDALAVVVNPSNPVDSLTREQLEAIFRGKITNWKDVGGEDRKIVVYSRETSSGTYEFFKESVLENKNYMSSILSMPATGAIIQSVRQTKGAIGYIGLAYLNRYVKPLAVSYDGGGHYAYPSVDTAADGSYPIVRPLYYYYDARKEAAVAPFISYALSQEGQQSVLEQGFIPVPRTDGQADGKGEND</sequence>
<evidence type="ECO:0000256" key="3">
    <source>
        <dbReference type="ARBA" id="ARBA00022729"/>
    </source>
</evidence>
<dbReference type="EMBL" id="JADIMO010000097">
    <property type="protein sequence ID" value="MBO8445526.1"/>
    <property type="molecule type" value="Genomic_DNA"/>
</dbReference>
<accession>A0A9D9EFD7</accession>
<dbReference type="Proteomes" id="UP000823619">
    <property type="component" value="Unassembled WGS sequence"/>
</dbReference>
<evidence type="ECO:0000259" key="5">
    <source>
        <dbReference type="Pfam" id="PF12849"/>
    </source>
</evidence>
<comment type="similarity">
    <text evidence="1 4">Belongs to the PstS family.</text>
</comment>
<keyword evidence="4" id="KW-0592">Phosphate transport</keyword>
<evidence type="ECO:0000256" key="4">
    <source>
        <dbReference type="RuleBase" id="RU367119"/>
    </source>
</evidence>
<dbReference type="NCBIfam" id="TIGR02136">
    <property type="entry name" value="ptsS_2"/>
    <property type="match status" value="1"/>
</dbReference>
<protein>
    <recommendedName>
        <fullName evidence="4">Phosphate-binding protein</fullName>
    </recommendedName>
</protein>
<dbReference type="FunFam" id="3.40.190.10:FF:000204">
    <property type="entry name" value="Phosphate ABC transporter substrate-binding protein"/>
    <property type="match status" value="1"/>
</dbReference>
<dbReference type="CDD" id="cd13653">
    <property type="entry name" value="PBP2_phosphate_like_1"/>
    <property type="match status" value="1"/>
</dbReference>
<comment type="caution">
    <text evidence="6">The sequence shown here is derived from an EMBL/GenBank/DDBJ whole genome shotgun (WGS) entry which is preliminary data.</text>
</comment>
<dbReference type="AlphaFoldDB" id="A0A9D9EFD7"/>
<gene>
    <name evidence="6" type="ORF">IAC23_07525</name>
</gene>
<dbReference type="InterPro" id="IPR011862">
    <property type="entry name" value="Phos-bd"/>
</dbReference>
<name>A0A9D9EFD7_9BACT</name>
<organism evidence="6 7">
    <name type="scientific">Candidatus Cryptobacteroides merdavium</name>
    <dbReference type="NCBI Taxonomy" id="2840769"/>
    <lineage>
        <taxon>Bacteria</taxon>
        <taxon>Pseudomonadati</taxon>
        <taxon>Bacteroidota</taxon>
        <taxon>Bacteroidia</taxon>
        <taxon>Bacteroidales</taxon>
        <taxon>Candidatus Cryptobacteroides</taxon>
    </lineage>
</organism>
<dbReference type="Pfam" id="PF12849">
    <property type="entry name" value="PBP_like_2"/>
    <property type="match status" value="1"/>
</dbReference>
<keyword evidence="3" id="KW-0732">Signal</keyword>
<evidence type="ECO:0000256" key="1">
    <source>
        <dbReference type="ARBA" id="ARBA00008725"/>
    </source>
</evidence>
<dbReference type="GO" id="GO:0042301">
    <property type="term" value="F:phosphate ion binding"/>
    <property type="evidence" value="ECO:0007669"/>
    <property type="project" value="UniProtKB-UniRule"/>
</dbReference>
<dbReference type="PANTHER" id="PTHR30570">
    <property type="entry name" value="PERIPLASMIC PHOSPHATE BINDING COMPONENT OF PHOSPHATE ABC TRANSPORTER"/>
    <property type="match status" value="1"/>
</dbReference>
<evidence type="ECO:0000313" key="7">
    <source>
        <dbReference type="Proteomes" id="UP000823619"/>
    </source>
</evidence>
<dbReference type="Gene3D" id="3.40.190.10">
    <property type="entry name" value="Periplasmic binding protein-like II"/>
    <property type="match status" value="2"/>
</dbReference>
<dbReference type="InterPro" id="IPR050811">
    <property type="entry name" value="Phosphate_ABC_transporter"/>
</dbReference>
<reference evidence="6" key="1">
    <citation type="submission" date="2020-10" db="EMBL/GenBank/DDBJ databases">
        <authorList>
            <person name="Gilroy R."/>
        </authorList>
    </citation>
    <scope>NUCLEOTIDE SEQUENCE</scope>
    <source>
        <strain evidence="6">D5-748</strain>
    </source>
</reference>
<reference evidence="6" key="2">
    <citation type="journal article" date="2021" name="PeerJ">
        <title>Extensive microbial diversity within the chicken gut microbiome revealed by metagenomics and culture.</title>
        <authorList>
            <person name="Gilroy R."/>
            <person name="Ravi A."/>
            <person name="Getino M."/>
            <person name="Pursley I."/>
            <person name="Horton D.L."/>
            <person name="Alikhan N.F."/>
            <person name="Baker D."/>
            <person name="Gharbi K."/>
            <person name="Hall N."/>
            <person name="Watson M."/>
            <person name="Adriaenssens E.M."/>
            <person name="Foster-Nyarko E."/>
            <person name="Jarju S."/>
            <person name="Secka A."/>
            <person name="Antonio M."/>
            <person name="Oren A."/>
            <person name="Chaudhuri R.R."/>
            <person name="La Ragione R."/>
            <person name="Hildebrand F."/>
            <person name="Pallen M.J."/>
        </authorList>
    </citation>
    <scope>NUCLEOTIDE SEQUENCE</scope>
    <source>
        <strain evidence="6">D5-748</strain>
    </source>
</reference>
<keyword evidence="2 4" id="KW-0813">Transport</keyword>
<evidence type="ECO:0000256" key="2">
    <source>
        <dbReference type="ARBA" id="ARBA00022448"/>
    </source>
</evidence>
<feature type="domain" description="PBP" evidence="5">
    <location>
        <begin position="23"/>
        <end position="259"/>
    </location>
</feature>
<dbReference type="SUPFAM" id="SSF53850">
    <property type="entry name" value="Periplasmic binding protein-like II"/>
    <property type="match status" value="1"/>
</dbReference>
<dbReference type="InterPro" id="IPR024370">
    <property type="entry name" value="PBP_domain"/>
</dbReference>